<accession>A0A9J9KYD3</accession>
<dbReference type="RefSeq" id="WP_011915349.1">
    <property type="nucleotide sequence ID" value="NC_009436.1"/>
</dbReference>
<keyword evidence="3" id="KW-1185">Reference proteome</keyword>
<feature type="signal peptide" evidence="1">
    <location>
        <begin position="1"/>
        <end position="21"/>
    </location>
</feature>
<evidence type="ECO:0000256" key="1">
    <source>
        <dbReference type="SAM" id="SignalP"/>
    </source>
</evidence>
<dbReference type="AlphaFoldDB" id="A0A9J9KYD3"/>
<dbReference type="InterPro" id="IPR008966">
    <property type="entry name" value="Adhesion_dom_sf"/>
</dbReference>
<dbReference type="Gene3D" id="2.60.40.1090">
    <property type="entry name" value="Fimbrial-type adhesion domain"/>
    <property type="match status" value="1"/>
</dbReference>
<name>A0A9J9KYD3_ENT38</name>
<dbReference type="GO" id="GO:0007155">
    <property type="term" value="P:cell adhesion"/>
    <property type="evidence" value="ECO:0007669"/>
    <property type="project" value="InterPro"/>
</dbReference>
<keyword evidence="1" id="KW-0732">Signal</keyword>
<gene>
    <name evidence="2" type="ordered locus">Ent638_0081</name>
</gene>
<evidence type="ECO:0000313" key="3">
    <source>
        <dbReference type="Proteomes" id="UP000000230"/>
    </source>
</evidence>
<sequence length="172" mass="17816">MNKTLMALTLISVFMAGAAQADDHSATVSINGSITGDNTGCSVLTSKDSLTLSGQLADLPTQGENAIAPASLTYSIVSEGESCIDKIALVLHGEADNADGTTLANTDTSPESAKGIGIGVFDSNFSPITINNNKINPMTDIHTIYLQAVRLNGQVPVEGTLHSSLTIDIVRL</sequence>
<evidence type="ECO:0000313" key="2">
    <source>
        <dbReference type="EMBL" id="ABP58771.1"/>
    </source>
</evidence>
<dbReference type="OrthoDB" id="6466381at2"/>
<feature type="chain" id="PRO_5039951774" description="Fimbrial protein" evidence="1">
    <location>
        <begin position="22"/>
        <end position="172"/>
    </location>
</feature>
<dbReference type="KEGG" id="ent:Ent638_0081"/>
<organism evidence="2 3">
    <name type="scientific">Enterobacter sp. (strain 638)</name>
    <dbReference type="NCBI Taxonomy" id="399742"/>
    <lineage>
        <taxon>Bacteria</taxon>
        <taxon>Pseudomonadati</taxon>
        <taxon>Pseudomonadota</taxon>
        <taxon>Gammaproteobacteria</taxon>
        <taxon>Enterobacterales</taxon>
        <taxon>Enterobacteriaceae</taxon>
        <taxon>Enterobacter</taxon>
    </lineage>
</organism>
<protein>
    <recommendedName>
        <fullName evidence="4">Fimbrial protein</fullName>
    </recommendedName>
</protein>
<proteinExistence type="predicted"/>
<reference evidence="3" key="1">
    <citation type="journal article" date="2010" name="PLoS Genet.">
        <title>Genome sequence of the plant growth promoting endophytic bacterium Enterobacter sp. 638.</title>
        <authorList>
            <person name="Taghavi S."/>
            <person name="van der Lelie D."/>
            <person name="Hoffman A."/>
            <person name="Zhang Y.B."/>
            <person name="Walla M.D."/>
            <person name="Vangronsveld J."/>
            <person name="Newman L."/>
            <person name="Monchy S."/>
        </authorList>
    </citation>
    <scope>NUCLEOTIDE SEQUENCE [LARGE SCALE GENOMIC DNA]</scope>
    <source>
        <strain evidence="3">638</strain>
    </source>
</reference>
<dbReference type="EMBL" id="CP000653">
    <property type="protein sequence ID" value="ABP58771.1"/>
    <property type="molecule type" value="Genomic_DNA"/>
</dbReference>
<evidence type="ECO:0008006" key="4">
    <source>
        <dbReference type="Google" id="ProtNLM"/>
    </source>
</evidence>
<dbReference type="InterPro" id="IPR036937">
    <property type="entry name" value="Adhesion_dom_fimbrial_sf"/>
</dbReference>
<dbReference type="GO" id="GO:0009289">
    <property type="term" value="C:pilus"/>
    <property type="evidence" value="ECO:0007669"/>
    <property type="project" value="InterPro"/>
</dbReference>
<dbReference type="SUPFAM" id="SSF49401">
    <property type="entry name" value="Bacterial adhesins"/>
    <property type="match status" value="1"/>
</dbReference>
<dbReference type="Proteomes" id="UP000000230">
    <property type="component" value="Chromosome"/>
</dbReference>